<organism evidence="2 3">
    <name type="scientific">Acropora cervicornis</name>
    <name type="common">Staghorn coral</name>
    <dbReference type="NCBI Taxonomy" id="6130"/>
    <lineage>
        <taxon>Eukaryota</taxon>
        <taxon>Metazoa</taxon>
        <taxon>Cnidaria</taxon>
        <taxon>Anthozoa</taxon>
        <taxon>Hexacorallia</taxon>
        <taxon>Scleractinia</taxon>
        <taxon>Astrocoeniina</taxon>
        <taxon>Acroporidae</taxon>
        <taxon>Acropora</taxon>
    </lineage>
</organism>
<gene>
    <name evidence="2" type="ORF">P5673_020403</name>
</gene>
<protein>
    <submittedName>
        <fullName evidence="2">Uncharacterized protein</fullName>
    </submittedName>
</protein>
<keyword evidence="1" id="KW-0812">Transmembrane</keyword>
<keyword evidence="1" id="KW-1133">Transmembrane helix</keyword>
<accession>A0AAD9QAI1</accession>
<sequence>MRGKPKKTRSMEDYKRITSQVESPCSSYTAAQLNATDVTASRTELAVFVLVMSCVALAVVSIHSIDYIRDGKW</sequence>
<evidence type="ECO:0000313" key="3">
    <source>
        <dbReference type="Proteomes" id="UP001249851"/>
    </source>
</evidence>
<dbReference type="AlphaFoldDB" id="A0AAD9QAI1"/>
<proteinExistence type="predicted"/>
<comment type="caution">
    <text evidence="2">The sequence shown here is derived from an EMBL/GenBank/DDBJ whole genome shotgun (WGS) entry which is preliminary data.</text>
</comment>
<dbReference type="EMBL" id="JARQWQ010000050">
    <property type="protein sequence ID" value="KAK2557305.1"/>
    <property type="molecule type" value="Genomic_DNA"/>
</dbReference>
<reference evidence="2" key="1">
    <citation type="journal article" date="2023" name="G3 (Bethesda)">
        <title>Whole genome assembly and annotation of the endangered Caribbean coral Acropora cervicornis.</title>
        <authorList>
            <person name="Selwyn J.D."/>
            <person name="Vollmer S.V."/>
        </authorList>
    </citation>
    <scope>NUCLEOTIDE SEQUENCE</scope>
    <source>
        <strain evidence="2">K2</strain>
    </source>
</reference>
<dbReference type="Proteomes" id="UP001249851">
    <property type="component" value="Unassembled WGS sequence"/>
</dbReference>
<keyword evidence="3" id="KW-1185">Reference proteome</keyword>
<name>A0AAD9QAI1_ACRCE</name>
<reference evidence="2" key="2">
    <citation type="journal article" date="2023" name="Science">
        <title>Genomic signatures of disease resistance in endangered staghorn corals.</title>
        <authorList>
            <person name="Vollmer S.V."/>
            <person name="Selwyn J.D."/>
            <person name="Despard B.A."/>
            <person name="Roesel C.L."/>
        </authorList>
    </citation>
    <scope>NUCLEOTIDE SEQUENCE</scope>
    <source>
        <strain evidence="2">K2</strain>
    </source>
</reference>
<evidence type="ECO:0000313" key="2">
    <source>
        <dbReference type="EMBL" id="KAK2557305.1"/>
    </source>
</evidence>
<feature type="transmembrane region" description="Helical" evidence="1">
    <location>
        <begin position="45"/>
        <end position="65"/>
    </location>
</feature>
<evidence type="ECO:0000256" key="1">
    <source>
        <dbReference type="SAM" id="Phobius"/>
    </source>
</evidence>
<keyword evidence="1" id="KW-0472">Membrane</keyword>